<evidence type="ECO:0000256" key="1">
    <source>
        <dbReference type="SAM" id="MobiDB-lite"/>
    </source>
</evidence>
<feature type="chain" id="PRO_5009584691" evidence="2">
    <location>
        <begin position="22"/>
        <end position="253"/>
    </location>
</feature>
<dbReference type="EMBL" id="MHWE01000008">
    <property type="protein sequence ID" value="OHB04340.1"/>
    <property type="molecule type" value="Genomic_DNA"/>
</dbReference>
<protein>
    <submittedName>
        <fullName evidence="3">Uncharacterized protein</fullName>
    </submittedName>
</protein>
<accession>A0A1G2U5V8</accession>
<feature type="signal peptide" evidence="2">
    <location>
        <begin position="1"/>
        <end position="21"/>
    </location>
</feature>
<comment type="caution">
    <text evidence="3">The sequence shown here is derived from an EMBL/GenBank/DDBJ whole genome shotgun (WGS) entry which is preliminary data.</text>
</comment>
<name>A0A1G2U5V8_9BACT</name>
<evidence type="ECO:0000256" key="2">
    <source>
        <dbReference type="SAM" id="SignalP"/>
    </source>
</evidence>
<organism evidence="3 4">
    <name type="scientific">Candidatus Zambryskibacteria bacterium RIFCSPLOWO2_01_FULL_45_21</name>
    <dbReference type="NCBI Taxonomy" id="1802761"/>
    <lineage>
        <taxon>Bacteria</taxon>
        <taxon>Candidatus Zambryskiibacteriota</taxon>
    </lineage>
</organism>
<feature type="region of interest" description="Disordered" evidence="1">
    <location>
        <begin position="141"/>
        <end position="162"/>
    </location>
</feature>
<sequence>MKRFFAILVLVAAAVGESACGAVHFVRRVDVILDSDTRDRAIIVNNAPGEDFDVITGGNTVIRSKLHYGETFSVALPCSYVGRNPYTIVVRRSLTSDSSPVGTETKTFYVQCRPANRNPYRQQYNPKHITWEIGSGVAASSARTAGGGSSSPNSPNGAETTGVNDVLLPIRNMNEEASIKVFVGDSLYATIPPGGIDEVGLSCADGRREYRLSAEAVGVDGRVFVQKARNAVSANCSPRSRSELAEWVVLITR</sequence>
<gene>
    <name evidence="3" type="ORF">A3B14_02630</name>
</gene>
<evidence type="ECO:0000313" key="4">
    <source>
        <dbReference type="Proteomes" id="UP000176800"/>
    </source>
</evidence>
<dbReference type="AlphaFoldDB" id="A0A1G2U5V8"/>
<evidence type="ECO:0000313" key="3">
    <source>
        <dbReference type="EMBL" id="OHB04340.1"/>
    </source>
</evidence>
<keyword evidence="2" id="KW-0732">Signal</keyword>
<reference evidence="3 4" key="1">
    <citation type="journal article" date="2016" name="Nat. Commun.">
        <title>Thousands of microbial genomes shed light on interconnected biogeochemical processes in an aquifer system.</title>
        <authorList>
            <person name="Anantharaman K."/>
            <person name="Brown C.T."/>
            <person name="Hug L.A."/>
            <person name="Sharon I."/>
            <person name="Castelle C.J."/>
            <person name="Probst A.J."/>
            <person name="Thomas B.C."/>
            <person name="Singh A."/>
            <person name="Wilkins M.J."/>
            <person name="Karaoz U."/>
            <person name="Brodie E.L."/>
            <person name="Williams K.H."/>
            <person name="Hubbard S.S."/>
            <person name="Banfield J.F."/>
        </authorList>
    </citation>
    <scope>NUCLEOTIDE SEQUENCE [LARGE SCALE GENOMIC DNA]</scope>
</reference>
<proteinExistence type="predicted"/>
<dbReference type="Proteomes" id="UP000176800">
    <property type="component" value="Unassembled WGS sequence"/>
</dbReference>
<feature type="compositionally biased region" description="Low complexity" evidence="1">
    <location>
        <begin position="141"/>
        <end position="157"/>
    </location>
</feature>